<keyword evidence="2" id="KW-1133">Transmembrane helix</keyword>
<feature type="region of interest" description="Disordered" evidence="1">
    <location>
        <begin position="1087"/>
        <end position="1109"/>
    </location>
</feature>
<dbReference type="Proteomes" id="UP000777438">
    <property type="component" value="Unassembled WGS sequence"/>
</dbReference>
<dbReference type="Gene3D" id="1.20.144.10">
    <property type="entry name" value="Phosphatidic acid phosphatase type 2/haloperoxidase"/>
    <property type="match status" value="1"/>
</dbReference>
<feature type="transmembrane region" description="Helical" evidence="2">
    <location>
        <begin position="998"/>
        <end position="1019"/>
    </location>
</feature>
<feature type="transmembrane region" description="Helical" evidence="2">
    <location>
        <begin position="858"/>
        <end position="877"/>
    </location>
</feature>
<feature type="transmembrane region" description="Helical" evidence="2">
    <location>
        <begin position="940"/>
        <end position="958"/>
    </location>
</feature>
<dbReference type="Pfam" id="PF03572">
    <property type="entry name" value="Peptidase_S41"/>
    <property type="match status" value="1"/>
</dbReference>
<dbReference type="OrthoDB" id="27214at2759"/>
<dbReference type="PANTHER" id="PTHR37049">
    <property type="entry name" value="PEPTIDASE S41 FAMILY PROTEIN"/>
    <property type="match status" value="1"/>
</dbReference>
<evidence type="ECO:0000256" key="2">
    <source>
        <dbReference type="SAM" id="Phobius"/>
    </source>
</evidence>
<name>A0A9P9AQ31_9HYPO</name>
<keyword evidence="2" id="KW-0472">Membrane</keyword>
<evidence type="ECO:0000256" key="1">
    <source>
        <dbReference type="SAM" id="MobiDB-lite"/>
    </source>
</evidence>
<feature type="domain" description="Phosphatidic acid phosphatase type 2/haloperoxidase" evidence="4">
    <location>
        <begin position="860"/>
        <end position="1016"/>
    </location>
</feature>
<keyword evidence="2" id="KW-0812">Transmembrane</keyword>
<keyword evidence="6" id="KW-1185">Reference proteome</keyword>
<protein>
    <recommendedName>
        <fullName evidence="4">Phosphatidic acid phosphatase type 2/haloperoxidase domain-containing protein</fullName>
    </recommendedName>
</protein>
<dbReference type="SUPFAM" id="SSF52096">
    <property type="entry name" value="ClpP/crotonase"/>
    <property type="match status" value="1"/>
</dbReference>
<feature type="signal peptide" evidence="3">
    <location>
        <begin position="1"/>
        <end position="16"/>
    </location>
</feature>
<dbReference type="Pfam" id="PF01569">
    <property type="entry name" value="PAP2"/>
    <property type="match status" value="1"/>
</dbReference>
<keyword evidence="3" id="KW-0732">Signal</keyword>
<accession>A0A9P9AQ31</accession>
<dbReference type="InterPro" id="IPR036938">
    <property type="entry name" value="PAP2/HPO_sf"/>
</dbReference>
<dbReference type="GO" id="GO:0008236">
    <property type="term" value="F:serine-type peptidase activity"/>
    <property type="evidence" value="ECO:0007669"/>
    <property type="project" value="InterPro"/>
</dbReference>
<feature type="transmembrane region" description="Helical" evidence="2">
    <location>
        <begin position="824"/>
        <end position="846"/>
    </location>
</feature>
<gene>
    <name evidence="5" type="ORF">B0T10DRAFT_403822</name>
</gene>
<dbReference type="InterPro" id="IPR005151">
    <property type="entry name" value="Tail-specific_protease"/>
</dbReference>
<dbReference type="PANTHER" id="PTHR37049:SF4">
    <property type="entry name" value="RHODANESE DOMAIN-CONTAINING PROTEIN"/>
    <property type="match status" value="1"/>
</dbReference>
<feature type="transmembrane region" description="Helical" evidence="2">
    <location>
        <begin position="970"/>
        <end position="992"/>
    </location>
</feature>
<feature type="chain" id="PRO_5040312399" description="Phosphatidic acid phosphatase type 2/haloperoxidase domain-containing protein" evidence="3">
    <location>
        <begin position="17"/>
        <end position="1109"/>
    </location>
</feature>
<dbReference type="InterPro" id="IPR052766">
    <property type="entry name" value="S41A_metabolite_peptidase"/>
</dbReference>
<evidence type="ECO:0000313" key="5">
    <source>
        <dbReference type="EMBL" id="KAH6889775.1"/>
    </source>
</evidence>
<dbReference type="GO" id="GO:0006508">
    <property type="term" value="P:proteolysis"/>
    <property type="evidence" value="ECO:0007669"/>
    <property type="project" value="InterPro"/>
</dbReference>
<sequence length="1109" mass="121799">MIPGLSLLALAGVAAASWEPHQLMHHAMKEPTFNFQRDLFERDSDPCKVLATAYKAAGGKLGDAPIVNVKPSIGLACLKSVPLDKTRDLALLEYIGPYVQFQSTLEVLANPPAEYLFPGVDVLGGLAAIKKKLQDDGYDSQYDFMVALRSVFAASNDNHFDYPPALLNTIQFVRRDLDFLSLSRDGWHTPEIYMSLDVARGNQGILTYHPSAVSSIDGIPINQWLENDAVLNVANYQDPDAQFNGLFSTIQRVNAGSSGTSTYSSWEIPDTYTIKFRNGSSRVVDNGIVFYPTADFSKIESGEDVHKSFEVPSKSSSSEDKFRIKRSSDSKSFRGFPEPVEIHKLGSVAGYFLEGDEYKDTAVLSILSFLPIGLTPTELANLNYTDFILEGRRVVVDFFKAAQKDGRDKLIIDLSANGGGSVFLANELYRLLFPNGEFSALDRYRANDALEAAALADYDTLVNVLVTQTSYYPVGSDGESIKTGKKWFGPYVAGGQNVTIAYQDDKRVPWDPSVPVYFNGENERYTVISKPYFKPENILIVTDGTCASACGIFTGLLTRNHKIRTLALGGRPLNLAMQAMGGVRGSRLAYNGDLLTATSSYLSGIKNKKETLKTIQDSADVFPSLKEAPLLPLIKGTSGGRVNSLSAYPVDSLDGYPLHFRYEAANCRLFYTQRMTKDVTEQWRRASVIAWKNGKCVSGSTSNSDGTMGNSTLAYDNRVRSHANYFFCRVLVYSNLCSSYDTAGRPVLILAMPSPPAIQQAKAFAMQWLRLNWIDLVTMAAVGGATLGLYHAPIPTLVTRTFPVTFDQSGDIVFPDWAYPDRGWIIPSWASGLVSLAGPYLVYVLAQIRIKSAWDASNAIIGTTWSVILASVFQVFLKQLVGGFRPYFLDVCMPDTSLAKSHNKSGLNGVGFHQIMYTIDICTQTDYAKLKNAITSFPSGHSSAACAGFGFLFLWLNAKLKVWADHKPAFWKLFLTFLPLLGAVLLCGSLTIDAAHNWYDIVAGAFIGFTSSCAAYRTCYAAVWDWRFNHLPLLQRESFSYKDDDHGDPGQTLSRSVGWGAKRDWPHGGLDSAASSTVFAHRTSGIQDAADEGAARGRTRRAPEGDDVV</sequence>
<dbReference type="SUPFAM" id="SSF48317">
    <property type="entry name" value="Acid phosphatase/Vanadium-dependent haloperoxidase"/>
    <property type="match status" value="1"/>
</dbReference>
<dbReference type="InterPro" id="IPR056186">
    <property type="entry name" value="PDZ_CPAF-rel"/>
</dbReference>
<dbReference type="Gene3D" id="3.90.226.10">
    <property type="entry name" value="2-enoyl-CoA Hydratase, Chain A, domain 1"/>
    <property type="match status" value="1"/>
</dbReference>
<dbReference type="InterPro" id="IPR000326">
    <property type="entry name" value="PAP2/HPO"/>
</dbReference>
<dbReference type="Pfam" id="PF23658">
    <property type="entry name" value="PDZ_CPAF_rel"/>
    <property type="match status" value="1"/>
</dbReference>
<dbReference type="CDD" id="cd03390">
    <property type="entry name" value="PAP2_containing_1_like"/>
    <property type="match status" value="1"/>
</dbReference>
<organism evidence="5 6">
    <name type="scientific">Thelonectria olida</name>
    <dbReference type="NCBI Taxonomy" id="1576542"/>
    <lineage>
        <taxon>Eukaryota</taxon>
        <taxon>Fungi</taxon>
        <taxon>Dikarya</taxon>
        <taxon>Ascomycota</taxon>
        <taxon>Pezizomycotina</taxon>
        <taxon>Sordariomycetes</taxon>
        <taxon>Hypocreomycetidae</taxon>
        <taxon>Hypocreales</taxon>
        <taxon>Nectriaceae</taxon>
        <taxon>Thelonectria</taxon>
    </lineage>
</organism>
<dbReference type="AlphaFoldDB" id="A0A9P9AQ31"/>
<dbReference type="EMBL" id="JAGPYM010000010">
    <property type="protein sequence ID" value="KAH6889775.1"/>
    <property type="molecule type" value="Genomic_DNA"/>
</dbReference>
<dbReference type="InterPro" id="IPR029045">
    <property type="entry name" value="ClpP/crotonase-like_dom_sf"/>
</dbReference>
<dbReference type="SMART" id="SM00014">
    <property type="entry name" value="acidPPc"/>
    <property type="match status" value="1"/>
</dbReference>
<proteinExistence type="predicted"/>
<reference evidence="5 6" key="1">
    <citation type="journal article" date="2021" name="Nat. Commun.">
        <title>Genetic determinants of endophytism in the Arabidopsis root mycobiome.</title>
        <authorList>
            <person name="Mesny F."/>
            <person name="Miyauchi S."/>
            <person name="Thiergart T."/>
            <person name="Pickel B."/>
            <person name="Atanasova L."/>
            <person name="Karlsson M."/>
            <person name="Huettel B."/>
            <person name="Barry K.W."/>
            <person name="Haridas S."/>
            <person name="Chen C."/>
            <person name="Bauer D."/>
            <person name="Andreopoulos W."/>
            <person name="Pangilinan J."/>
            <person name="LaButti K."/>
            <person name="Riley R."/>
            <person name="Lipzen A."/>
            <person name="Clum A."/>
            <person name="Drula E."/>
            <person name="Henrissat B."/>
            <person name="Kohler A."/>
            <person name="Grigoriev I.V."/>
            <person name="Martin F.M."/>
            <person name="Hacquard S."/>
        </authorList>
    </citation>
    <scope>NUCLEOTIDE SEQUENCE [LARGE SCALE GENOMIC DNA]</scope>
    <source>
        <strain evidence="5 6">MPI-CAGE-CH-0241</strain>
    </source>
</reference>
<evidence type="ECO:0000259" key="4">
    <source>
        <dbReference type="SMART" id="SM00014"/>
    </source>
</evidence>
<evidence type="ECO:0000313" key="6">
    <source>
        <dbReference type="Proteomes" id="UP000777438"/>
    </source>
</evidence>
<evidence type="ECO:0000256" key="3">
    <source>
        <dbReference type="SAM" id="SignalP"/>
    </source>
</evidence>
<comment type="caution">
    <text evidence="5">The sequence shown here is derived from an EMBL/GenBank/DDBJ whole genome shotgun (WGS) entry which is preliminary data.</text>
</comment>